<keyword evidence="1" id="KW-0812">Transmembrane</keyword>
<accession>A0A150MAK8</accession>
<organism evidence="2 3">
    <name type="scientific">Parageobacillus toebii</name>
    <dbReference type="NCBI Taxonomy" id="153151"/>
    <lineage>
        <taxon>Bacteria</taxon>
        <taxon>Bacillati</taxon>
        <taxon>Bacillota</taxon>
        <taxon>Bacilli</taxon>
        <taxon>Bacillales</taxon>
        <taxon>Anoxybacillaceae</taxon>
        <taxon>Parageobacillus</taxon>
    </lineage>
</organism>
<comment type="caution">
    <text evidence="2">The sequence shown here is derived from an EMBL/GenBank/DDBJ whole genome shotgun (WGS) entry which is preliminary data.</text>
</comment>
<dbReference type="EMBL" id="LQYW01000188">
    <property type="protein sequence ID" value="KYD21538.1"/>
    <property type="molecule type" value="Genomic_DNA"/>
</dbReference>
<evidence type="ECO:0008006" key="4">
    <source>
        <dbReference type="Google" id="ProtNLM"/>
    </source>
</evidence>
<feature type="transmembrane region" description="Helical" evidence="1">
    <location>
        <begin position="7"/>
        <end position="27"/>
    </location>
</feature>
<proteinExistence type="predicted"/>
<keyword evidence="1" id="KW-0472">Membrane</keyword>
<evidence type="ECO:0000256" key="1">
    <source>
        <dbReference type="SAM" id="Phobius"/>
    </source>
</evidence>
<sequence>MRKWRVGTVSMGASLILLGIVLFISQWEGMGAADIFASWWPFLLVLLGVEILVYLYFSKQENTLIKYDFLSIIFIGVLGSVAVLFVLLSSTGIWQEIRTVVSAETKVFHLPNVRQSVSPEMKRTVLQTGSQPIVIEGGSNGEIQIFGTYQSLSANDIKKQEDYVAMNIVGDTMYITIKEMPRKEGLFHTVNAMTPTVVIPQHLSLEVRGNYNSVLLYPRKLAANWTVSKAEDVQISLDKNTDILVTAVTRESLEDGNIAWQRESGETEKTLPEQTFKGKVQLGDGTHHIYVFDSQHAAVHVSN</sequence>
<gene>
    <name evidence="2" type="ORF">B4110_0381</name>
</gene>
<keyword evidence="1" id="KW-1133">Transmembrane helix</keyword>
<dbReference type="Proteomes" id="UP000075324">
    <property type="component" value="Unassembled WGS sequence"/>
</dbReference>
<feature type="transmembrane region" description="Helical" evidence="1">
    <location>
        <begin position="39"/>
        <end position="57"/>
    </location>
</feature>
<evidence type="ECO:0000313" key="3">
    <source>
        <dbReference type="Proteomes" id="UP000075324"/>
    </source>
</evidence>
<dbReference type="AlphaFoldDB" id="A0A150MAK8"/>
<reference evidence="2 3" key="1">
    <citation type="submission" date="2016-01" db="EMBL/GenBank/DDBJ databases">
        <title>Draft Genome Sequences of Seven Thermophilic Sporeformers Isolated from Foods.</title>
        <authorList>
            <person name="Berendsen E.M."/>
            <person name="Wells-Bennik M.H."/>
            <person name="Krawcyk A.O."/>
            <person name="De Jong A."/>
            <person name="Holsappel S."/>
            <person name="Eijlander R.T."/>
            <person name="Kuipers O.P."/>
        </authorList>
    </citation>
    <scope>NUCLEOTIDE SEQUENCE [LARGE SCALE GENOMIC DNA]</scope>
    <source>
        <strain evidence="2 3">B4110</strain>
    </source>
</reference>
<evidence type="ECO:0000313" key="2">
    <source>
        <dbReference type="EMBL" id="KYD21538.1"/>
    </source>
</evidence>
<name>A0A150MAK8_9BACL</name>
<protein>
    <recommendedName>
        <fullName evidence="4">DUF5668 domain-containing protein</fullName>
    </recommendedName>
</protein>
<dbReference type="PATRIC" id="fig|153151.4.peg.2400"/>
<dbReference type="RefSeq" id="WP_062679309.1">
    <property type="nucleotide sequence ID" value="NZ_LQYW01000188.1"/>
</dbReference>
<feature type="transmembrane region" description="Helical" evidence="1">
    <location>
        <begin position="69"/>
        <end position="88"/>
    </location>
</feature>